<dbReference type="EMBL" id="CP001140">
    <property type="protein sequence ID" value="ACL10449.1"/>
    <property type="molecule type" value="Genomic_DNA"/>
</dbReference>
<feature type="transmembrane region" description="Helical" evidence="1">
    <location>
        <begin position="137"/>
        <end position="162"/>
    </location>
</feature>
<gene>
    <name evidence="2" type="ordered locus">DKAM_0120</name>
</gene>
<dbReference type="Proteomes" id="UP000006903">
    <property type="component" value="Chromosome"/>
</dbReference>
<feature type="transmembrane region" description="Helical" evidence="1">
    <location>
        <begin position="74"/>
        <end position="93"/>
    </location>
</feature>
<dbReference type="HOGENOM" id="CLU_1084179_0_0_2"/>
<evidence type="ECO:0000313" key="2">
    <source>
        <dbReference type="EMBL" id="ACL10449.1"/>
    </source>
</evidence>
<keyword evidence="1" id="KW-0812">Transmembrane</keyword>
<organism evidence="2 3">
    <name type="scientific">Desulfurococcus amylolyticus (strain DSM 18924 / JCM 16383 / VKM B-2413 / 1221n)</name>
    <name type="common">Desulfurococcus kamchatkensis</name>
    <dbReference type="NCBI Taxonomy" id="490899"/>
    <lineage>
        <taxon>Archaea</taxon>
        <taxon>Thermoproteota</taxon>
        <taxon>Thermoprotei</taxon>
        <taxon>Desulfurococcales</taxon>
        <taxon>Desulfurococcaceae</taxon>
        <taxon>Desulfurococcus</taxon>
    </lineage>
</organism>
<evidence type="ECO:0000256" key="1">
    <source>
        <dbReference type="SAM" id="Phobius"/>
    </source>
</evidence>
<feature type="transmembrane region" description="Helical" evidence="1">
    <location>
        <begin position="32"/>
        <end position="53"/>
    </location>
</feature>
<protein>
    <submittedName>
        <fullName evidence="2">Uncharacterized protein</fullName>
    </submittedName>
</protein>
<reference evidence="2 3" key="1">
    <citation type="journal article" date="2009" name="J. Bacteriol.">
        <title>Complete genome sequence of the anaerobic, protein-degrading hyperthermophilic crenarchaeon Desulfurococcus kamchatkensis.</title>
        <authorList>
            <person name="Ravin N.V."/>
            <person name="Mardanov A.V."/>
            <person name="Beletsky A.V."/>
            <person name="Kublanov I.V."/>
            <person name="Kolganova T.V."/>
            <person name="Lebedinsky A.V."/>
            <person name="Chernyh N.A."/>
            <person name="Bonch-Osmolovskaya E.A."/>
            <person name="Skryabin K.G."/>
        </authorList>
    </citation>
    <scope>NUCLEOTIDE SEQUENCE [LARGE SCALE GENOMIC DNA]</scope>
    <source>
        <strain evidence="3">DSM 18924 / JCM 16383 / VKM B-2413 / 1221n</strain>
    </source>
</reference>
<dbReference type="KEGG" id="dka:DKAM_0120"/>
<proteinExistence type="predicted"/>
<dbReference type="GeneID" id="7170437"/>
<dbReference type="eggNOG" id="arCOG11765">
    <property type="taxonomic scope" value="Archaea"/>
</dbReference>
<accession>B8D336</accession>
<dbReference type="AlphaFoldDB" id="B8D336"/>
<keyword evidence="1" id="KW-0472">Membrane</keyword>
<keyword evidence="1" id="KW-1133">Transmembrane helix</keyword>
<evidence type="ECO:0000313" key="3">
    <source>
        <dbReference type="Proteomes" id="UP000006903"/>
    </source>
</evidence>
<name>B8D336_DESA1</name>
<sequence>MEDWVKNTVVLSLLSLILGTASVILLGRYSMYIVMSLSMLTPGIISFTLLFPYHLSSDITGRGILPRGSSEIKLFIASYLPILVLYILLLLGYGQDAAAILRGWLIPILIIPGLLMVVLMLHYGLYKPVTRFPVKILVAFIILLVDTTIWVYIILAAGIVVASCIELATLYLPINIEVFRQLVIETLFISVPAASLVLALIDITMYRKQRINQVSRHGPLLYLYRKYLLSKIFTRLTTSHLIVLPHGLYDDIILFVEK</sequence>
<dbReference type="RefSeq" id="WP_012607791.1">
    <property type="nucleotide sequence ID" value="NC_011766.1"/>
</dbReference>
<feature type="transmembrane region" description="Helical" evidence="1">
    <location>
        <begin position="182"/>
        <end position="201"/>
    </location>
</feature>
<feature type="transmembrane region" description="Helical" evidence="1">
    <location>
        <begin position="105"/>
        <end position="125"/>
    </location>
</feature>
<feature type="transmembrane region" description="Helical" evidence="1">
    <location>
        <begin position="7"/>
        <end position="26"/>
    </location>
</feature>